<dbReference type="InterPro" id="IPR026444">
    <property type="entry name" value="Secre_tail"/>
</dbReference>
<dbReference type="Proteomes" id="UP000277579">
    <property type="component" value="Unassembled WGS sequence"/>
</dbReference>
<feature type="chain" id="PRO_5019725482" evidence="2">
    <location>
        <begin position="23"/>
        <end position="431"/>
    </location>
</feature>
<comment type="caution">
    <text evidence="4">The sequence shown here is derived from an EMBL/GenBank/DDBJ whole genome shotgun (WGS) entry which is preliminary data.</text>
</comment>
<evidence type="ECO:0000256" key="2">
    <source>
        <dbReference type="SAM" id="SignalP"/>
    </source>
</evidence>
<dbReference type="Pfam" id="PF16819">
    <property type="entry name" value="DUF5074"/>
    <property type="match status" value="1"/>
</dbReference>
<dbReference type="SUPFAM" id="SSF51004">
    <property type="entry name" value="C-terminal (heme d1) domain of cytochrome cd1-nitrite reductase"/>
    <property type="match status" value="1"/>
</dbReference>
<evidence type="ECO:0000259" key="3">
    <source>
        <dbReference type="Pfam" id="PF18962"/>
    </source>
</evidence>
<dbReference type="InterPro" id="IPR015943">
    <property type="entry name" value="WD40/YVTN_repeat-like_dom_sf"/>
</dbReference>
<evidence type="ECO:0000313" key="5">
    <source>
        <dbReference type="Proteomes" id="UP000277579"/>
    </source>
</evidence>
<evidence type="ECO:0000256" key="1">
    <source>
        <dbReference type="ARBA" id="ARBA00022729"/>
    </source>
</evidence>
<accession>A0A495LXV2</accession>
<dbReference type="AlphaFoldDB" id="A0A495LXV2"/>
<dbReference type="PANTHER" id="PTHR47197">
    <property type="entry name" value="PROTEIN NIRF"/>
    <property type="match status" value="1"/>
</dbReference>
<dbReference type="RefSeq" id="WP_121377531.1">
    <property type="nucleotide sequence ID" value="NZ_RBLC01000006.1"/>
</dbReference>
<dbReference type="OrthoDB" id="9773938at2"/>
<feature type="signal peptide" evidence="2">
    <location>
        <begin position="1"/>
        <end position="22"/>
    </location>
</feature>
<dbReference type="PANTHER" id="PTHR47197:SF3">
    <property type="entry name" value="DIHYDRO-HEME D1 DEHYDROGENASE"/>
    <property type="match status" value="1"/>
</dbReference>
<dbReference type="Gene3D" id="2.130.10.10">
    <property type="entry name" value="YVTN repeat-like/Quinoprotein amine dehydrogenase"/>
    <property type="match status" value="1"/>
</dbReference>
<dbReference type="NCBIfam" id="TIGR04183">
    <property type="entry name" value="Por_Secre_tail"/>
    <property type="match status" value="1"/>
</dbReference>
<keyword evidence="1 2" id="KW-0732">Signal</keyword>
<reference evidence="4 5" key="1">
    <citation type="submission" date="2018-10" db="EMBL/GenBank/DDBJ databases">
        <title>Genomic Encyclopedia of Archaeal and Bacterial Type Strains, Phase II (KMG-II): from individual species to whole genera.</title>
        <authorList>
            <person name="Goeker M."/>
        </authorList>
    </citation>
    <scope>NUCLEOTIDE SEQUENCE [LARGE SCALE GENOMIC DNA]</scope>
    <source>
        <strain evidence="4 5">DSM 29537</strain>
    </source>
</reference>
<sequence length="431" mass="46346">MKQLYGFLVVSLLSLSSLPVVGQTFNDGVFILNEGGAGSNNASVSFLSNTGNLQNNIYATVNPTSGALGDTAQSINVNGDYAYIVVNISNTIKIVNKETFQYVATISTGLNNPRYIAFSNGKGYVTNWGSGGSATDDYVAVINLSNNTIEANIALPEGVERILEINGKLYVAHQGGYGYGNTVSVINPTTNTLEQTIQVGDVPNSMVEKDGILYVLCGGKPSWAGTETYGALVKINTTTNTVIGQMDFPQEHPSNLKIDGTDMYYGIDADVFKATTTSNIVPTTPFFTLPPQNLYGIYGMEIINNKIYVGDAVNYVADGKVYVHSTTDGALLNTYTVGKLPNAFLKAVDSNLGTGERTKFDIALYPNPATDQFYINTDQPATIKMHDMSGRLVKNQAYAVSGVAISELNPGMYVVEITIDNVRSVQKIIKR</sequence>
<dbReference type="InterPro" id="IPR031815">
    <property type="entry name" value="DUF5074"/>
</dbReference>
<dbReference type="EMBL" id="RBLC01000006">
    <property type="protein sequence ID" value="RKS18444.1"/>
    <property type="molecule type" value="Genomic_DNA"/>
</dbReference>
<feature type="domain" description="Secretion system C-terminal sorting" evidence="3">
    <location>
        <begin position="364"/>
        <end position="429"/>
    </location>
</feature>
<name>A0A495LXV2_9FLAO</name>
<evidence type="ECO:0000313" key="4">
    <source>
        <dbReference type="EMBL" id="RKS18444.1"/>
    </source>
</evidence>
<dbReference type="InterPro" id="IPR011048">
    <property type="entry name" value="Haem_d1_sf"/>
</dbReference>
<organism evidence="4 5">
    <name type="scientific">Flavobacterium endophyticum</name>
    <dbReference type="NCBI Taxonomy" id="1540163"/>
    <lineage>
        <taxon>Bacteria</taxon>
        <taxon>Pseudomonadati</taxon>
        <taxon>Bacteroidota</taxon>
        <taxon>Flavobacteriia</taxon>
        <taxon>Flavobacteriales</taxon>
        <taxon>Flavobacteriaceae</taxon>
        <taxon>Flavobacterium</taxon>
    </lineage>
</organism>
<dbReference type="InterPro" id="IPR051200">
    <property type="entry name" value="Host-pathogen_enzymatic-act"/>
</dbReference>
<protein>
    <submittedName>
        <fullName evidence="4">Putative secreted protein (Por secretion system target)</fullName>
    </submittedName>
</protein>
<dbReference type="Pfam" id="PF18962">
    <property type="entry name" value="Por_Secre_tail"/>
    <property type="match status" value="1"/>
</dbReference>
<keyword evidence="5" id="KW-1185">Reference proteome</keyword>
<dbReference type="SUPFAM" id="SSF75011">
    <property type="entry name" value="3-carboxy-cis,cis-mucoante lactonizing enzyme"/>
    <property type="match status" value="1"/>
</dbReference>
<gene>
    <name evidence="4" type="ORF">CLV94_3254</name>
</gene>
<proteinExistence type="predicted"/>